<organism evidence="3 4">
    <name type="scientific">Papaver atlanticum</name>
    <dbReference type="NCBI Taxonomy" id="357466"/>
    <lineage>
        <taxon>Eukaryota</taxon>
        <taxon>Viridiplantae</taxon>
        <taxon>Streptophyta</taxon>
        <taxon>Embryophyta</taxon>
        <taxon>Tracheophyta</taxon>
        <taxon>Spermatophyta</taxon>
        <taxon>Magnoliopsida</taxon>
        <taxon>Ranunculales</taxon>
        <taxon>Papaveraceae</taxon>
        <taxon>Papaveroideae</taxon>
        <taxon>Papaver</taxon>
    </lineage>
</organism>
<keyword evidence="4" id="KW-1185">Reference proteome</keyword>
<dbReference type="PANTHER" id="PTHR46993:SF6">
    <property type="entry name" value="MYB TRANSCRIPTION FACTOR"/>
    <property type="match status" value="1"/>
</dbReference>
<feature type="region of interest" description="Disordered" evidence="1">
    <location>
        <begin position="258"/>
        <end position="294"/>
    </location>
</feature>
<feature type="compositionally biased region" description="Basic and acidic residues" evidence="1">
    <location>
        <begin position="90"/>
        <end position="102"/>
    </location>
</feature>
<dbReference type="SUPFAM" id="SSF46689">
    <property type="entry name" value="Homeodomain-like"/>
    <property type="match status" value="1"/>
</dbReference>
<dbReference type="PANTHER" id="PTHR46993">
    <property type="entry name" value="MYB TRANSCRIPTION FACTOR"/>
    <property type="match status" value="1"/>
</dbReference>
<evidence type="ECO:0000313" key="4">
    <source>
        <dbReference type="Proteomes" id="UP001202328"/>
    </source>
</evidence>
<evidence type="ECO:0000313" key="3">
    <source>
        <dbReference type="EMBL" id="KAI3874817.1"/>
    </source>
</evidence>
<dbReference type="InterPro" id="IPR001005">
    <property type="entry name" value="SANT/Myb"/>
</dbReference>
<feature type="compositionally biased region" description="Low complexity" evidence="1">
    <location>
        <begin position="180"/>
        <end position="195"/>
    </location>
</feature>
<accession>A0AAD4S997</accession>
<reference evidence="3" key="1">
    <citation type="submission" date="2022-04" db="EMBL/GenBank/DDBJ databases">
        <title>A functionally conserved STORR gene fusion in Papaver species that diverged 16.8 million years ago.</title>
        <authorList>
            <person name="Catania T."/>
        </authorList>
    </citation>
    <scope>NUCLEOTIDE SEQUENCE</scope>
    <source>
        <strain evidence="3">S-188037</strain>
    </source>
</reference>
<dbReference type="SMART" id="SM00717">
    <property type="entry name" value="SANT"/>
    <property type="match status" value="1"/>
</dbReference>
<feature type="region of interest" description="Disordered" evidence="1">
    <location>
        <begin position="161"/>
        <end position="196"/>
    </location>
</feature>
<gene>
    <name evidence="3" type="ORF">MKW98_019390</name>
</gene>
<feature type="region of interest" description="Disordered" evidence="1">
    <location>
        <begin position="85"/>
        <end position="110"/>
    </location>
</feature>
<dbReference type="EMBL" id="JAJJMB010012638">
    <property type="protein sequence ID" value="KAI3874817.1"/>
    <property type="molecule type" value="Genomic_DNA"/>
</dbReference>
<dbReference type="Proteomes" id="UP001202328">
    <property type="component" value="Unassembled WGS sequence"/>
</dbReference>
<dbReference type="PROSITE" id="PS50090">
    <property type="entry name" value="MYB_LIKE"/>
    <property type="match status" value="1"/>
</dbReference>
<comment type="caution">
    <text evidence="3">The sequence shown here is derived from an EMBL/GenBank/DDBJ whole genome shotgun (WGS) entry which is preliminary data.</text>
</comment>
<feature type="region of interest" description="Disordered" evidence="1">
    <location>
        <begin position="1"/>
        <end position="39"/>
    </location>
</feature>
<protein>
    <recommendedName>
        <fullName evidence="2">Myb-like domain-containing protein</fullName>
    </recommendedName>
</protein>
<feature type="domain" description="Myb-like" evidence="2">
    <location>
        <begin position="29"/>
        <end position="84"/>
    </location>
</feature>
<dbReference type="InterPro" id="IPR009057">
    <property type="entry name" value="Homeodomain-like_sf"/>
</dbReference>
<evidence type="ECO:0000256" key="1">
    <source>
        <dbReference type="SAM" id="MobiDB-lite"/>
    </source>
</evidence>
<name>A0AAD4S997_9MAGN</name>
<feature type="compositionally biased region" description="Basic residues" evidence="1">
    <location>
        <begin position="10"/>
        <end position="23"/>
    </location>
</feature>
<sequence>MNNAGDKTRNGKTKRVSKSKTVVRLRSSSGRRVTKKWSPEENQAVMDGVEKFGDGNWKLIFNYYYDILKHRSTTDIKDKYRIMTTRRPASSKEKEPRTRPNLREGPLPRCGVGRARSIPLPALTDKGKGPLLNWGGVLFTTILFLLQDNYQNPAKQRAALAKEKERRTRVDKGKGIPRMSPTTLSISEPSSIIPRSNEDVRNRSLLSHDAINAARKAAAAITAGSGSMDGLEQDGESVPPHAARTVVSSIGPHAAVNARTDGSQQNRESVPPGAIPTANISRDGSEQNRENVPAAPAVTSSTLADYVGVHIEDDQNEIIQHVMDLFEDQQKDYREKAVRELDEFLTKQRQDMRKSIVEALSARRSE</sequence>
<dbReference type="Pfam" id="PF00249">
    <property type="entry name" value="Myb_DNA-binding"/>
    <property type="match status" value="1"/>
</dbReference>
<proteinExistence type="predicted"/>
<dbReference type="Gene3D" id="1.10.246.220">
    <property type="match status" value="1"/>
</dbReference>
<evidence type="ECO:0000259" key="2">
    <source>
        <dbReference type="PROSITE" id="PS50090"/>
    </source>
</evidence>
<feature type="compositionally biased region" description="Basic and acidic residues" evidence="1">
    <location>
        <begin position="161"/>
        <end position="174"/>
    </location>
</feature>
<dbReference type="AlphaFoldDB" id="A0AAD4S997"/>
<dbReference type="CDD" id="cd11660">
    <property type="entry name" value="SANT_TRF"/>
    <property type="match status" value="1"/>
</dbReference>